<evidence type="ECO:0000313" key="2">
    <source>
        <dbReference type="EMBL" id="KAI3875115.1"/>
    </source>
</evidence>
<evidence type="ECO:0000313" key="3">
    <source>
        <dbReference type="Proteomes" id="UP001202328"/>
    </source>
</evidence>
<protein>
    <submittedName>
        <fullName evidence="2">Uncharacterized protein</fullName>
    </submittedName>
</protein>
<sequence>MMRKPRKRLDHGFWFSLFPHFISSPLITCIPRNHRMEIMRSCAFTGPNLLRTPSNLYLPTTAKPILKKYQNSLVVKSLFFWKPPPQPKAFSVIVKPAQEVFKQIGVLIPDSGMRVAVYNSAVSTIGWVLLALGALVLSRIHQDRPHFKKGDLVEYKDEDCLVKQIGYSTIVLEGGHGRFGVENTSANRSMIRNSSREVGIEELVSFQMTFDVKERHEVICDLIVKHMKSDQNLNCQMPHNYAIILPNRKIQVVGCLNRKNIARPQYENYRKMKVLILAEISKIVDDNQPRPICEMCQGAKAAELPKAGGESNSG</sequence>
<proteinExistence type="predicted"/>
<name>A0AAD4SAL0_9MAGN</name>
<comment type="caution">
    <text evidence="2">The sequence shown here is derived from an EMBL/GenBank/DDBJ whole genome shotgun (WGS) entry which is preliminary data.</text>
</comment>
<reference evidence="2" key="1">
    <citation type="submission" date="2022-04" db="EMBL/GenBank/DDBJ databases">
        <title>A functionally conserved STORR gene fusion in Papaver species that diverged 16.8 million years ago.</title>
        <authorList>
            <person name="Catania T."/>
        </authorList>
    </citation>
    <scope>NUCLEOTIDE SEQUENCE</scope>
    <source>
        <strain evidence="2">S-188037</strain>
    </source>
</reference>
<dbReference type="Proteomes" id="UP001202328">
    <property type="component" value="Unassembled WGS sequence"/>
</dbReference>
<accession>A0AAD4SAL0</accession>
<keyword evidence="1" id="KW-0472">Membrane</keyword>
<evidence type="ECO:0000256" key="1">
    <source>
        <dbReference type="SAM" id="Phobius"/>
    </source>
</evidence>
<organism evidence="2 3">
    <name type="scientific">Papaver atlanticum</name>
    <dbReference type="NCBI Taxonomy" id="357466"/>
    <lineage>
        <taxon>Eukaryota</taxon>
        <taxon>Viridiplantae</taxon>
        <taxon>Streptophyta</taxon>
        <taxon>Embryophyta</taxon>
        <taxon>Tracheophyta</taxon>
        <taxon>Spermatophyta</taxon>
        <taxon>Magnoliopsida</taxon>
        <taxon>Ranunculales</taxon>
        <taxon>Papaveraceae</taxon>
        <taxon>Papaveroideae</taxon>
        <taxon>Papaver</taxon>
    </lineage>
</organism>
<keyword evidence="3" id="KW-1185">Reference proteome</keyword>
<gene>
    <name evidence="2" type="ORF">MKW98_019688</name>
</gene>
<dbReference type="EMBL" id="JAJJMB010012638">
    <property type="protein sequence ID" value="KAI3875115.1"/>
    <property type="molecule type" value="Genomic_DNA"/>
</dbReference>
<dbReference type="AlphaFoldDB" id="A0AAD4SAL0"/>
<feature type="transmembrane region" description="Helical" evidence="1">
    <location>
        <begin position="116"/>
        <end position="137"/>
    </location>
</feature>
<keyword evidence="1" id="KW-1133">Transmembrane helix</keyword>
<keyword evidence="1" id="KW-0812">Transmembrane</keyword>